<evidence type="ECO:0000313" key="6">
    <source>
        <dbReference type="Proteomes" id="UP000233781"/>
    </source>
</evidence>
<dbReference type="OrthoDB" id="9780884at2"/>
<dbReference type="PANTHER" id="PTHR31302:SF31">
    <property type="entry name" value="PHOSPHODIESTERASE YAEI"/>
    <property type="match status" value="1"/>
</dbReference>
<accession>A0A2N3YG12</accession>
<gene>
    <name evidence="5" type="ORF">ATL31_0585</name>
</gene>
<dbReference type="InterPro" id="IPR029052">
    <property type="entry name" value="Metallo-depent_PP-like"/>
</dbReference>
<dbReference type="SUPFAM" id="SSF56300">
    <property type="entry name" value="Metallo-dependent phosphatases"/>
    <property type="match status" value="1"/>
</dbReference>
<dbReference type="CDD" id="cd07385">
    <property type="entry name" value="MPP_YkuE_C"/>
    <property type="match status" value="1"/>
</dbReference>
<proteinExistence type="predicted"/>
<keyword evidence="1" id="KW-0479">Metal-binding</keyword>
<evidence type="ECO:0000259" key="4">
    <source>
        <dbReference type="Pfam" id="PF00149"/>
    </source>
</evidence>
<dbReference type="GO" id="GO:0046872">
    <property type="term" value="F:metal ion binding"/>
    <property type="evidence" value="ECO:0007669"/>
    <property type="project" value="UniProtKB-KW"/>
</dbReference>
<dbReference type="Gene3D" id="3.60.21.10">
    <property type="match status" value="1"/>
</dbReference>
<dbReference type="Proteomes" id="UP000233781">
    <property type="component" value="Unassembled WGS sequence"/>
</dbReference>
<feature type="transmembrane region" description="Helical" evidence="3">
    <location>
        <begin position="35"/>
        <end position="53"/>
    </location>
</feature>
<evidence type="ECO:0000256" key="3">
    <source>
        <dbReference type="SAM" id="Phobius"/>
    </source>
</evidence>
<keyword evidence="6" id="KW-1185">Reference proteome</keyword>
<dbReference type="EMBL" id="PJNE01000001">
    <property type="protein sequence ID" value="PKW25785.1"/>
    <property type="molecule type" value="Genomic_DNA"/>
</dbReference>
<evidence type="ECO:0000256" key="2">
    <source>
        <dbReference type="ARBA" id="ARBA00022801"/>
    </source>
</evidence>
<evidence type="ECO:0000256" key="1">
    <source>
        <dbReference type="ARBA" id="ARBA00022723"/>
    </source>
</evidence>
<dbReference type="GO" id="GO:0009245">
    <property type="term" value="P:lipid A biosynthetic process"/>
    <property type="evidence" value="ECO:0007669"/>
    <property type="project" value="TreeGrafter"/>
</dbReference>
<keyword evidence="3" id="KW-1133">Transmembrane helix</keyword>
<feature type="transmembrane region" description="Helical" evidence="3">
    <location>
        <begin position="73"/>
        <end position="99"/>
    </location>
</feature>
<dbReference type="RefSeq" id="WP_101394459.1">
    <property type="nucleotide sequence ID" value="NZ_PJNE01000001.1"/>
</dbReference>
<protein>
    <recommendedName>
        <fullName evidence="4">Calcineurin-like phosphoesterase domain-containing protein</fullName>
    </recommendedName>
</protein>
<comment type="caution">
    <text evidence="5">The sequence shown here is derived from an EMBL/GenBank/DDBJ whole genome shotgun (WGS) entry which is preliminary data.</text>
</comment>
<reference evidence="5 6" key="1">
    <citation type="submission" date="2017-12" db="EMBL/GenBank/DDBJ databases">
        <title>Sequencing the genomes of 1000 Actinobacteria strains.</title>
        <authorList>
            <person name="Klenk H.-P."/>
        </authorList>
    </citation>
    <scope>NUCLEOTIDE SEQUENCE [LARGE SCALE GENOMIC DNA]</scope>
    <source>
        <strain evidence="5 6">DSM 12806</strain>
    </source>
</reference>
<dbReference type="AlphaFoldDB" id="A0A2N3YG12"/>
<dbReference type="GO" id="GO:0016020">
    <property type="term" value="C:membrane"/>
    <property type="evidence" value="ECO:0007669"/>
    <property type="project" value="GOC"/>
</dbReference>
<keyword evidence="2" id="KW-0378">Hydrolase</keyword>
<dbReference type="GO" id="GO:0008758">
    <property type="term" value="F:UDP-2,3-diacylglucosamine hydrolase activity"/>
    <property type="evidence" value="ECO:0007669"/>
    <property type="project" value="TreeGrafter"/>
</dbReference>
<keyword evidence="3" id="KW-0812">Transmembrane</keyword>
<organism evidence="5 6">
    <name type="scientific">Phycicoccus duodecadis</name>
    <dbReference type="NCBI Taxonomy" id="173053"/>
    <lineage>
        <taxon>Bacteria</taxon>
        <taxon>Bacillati</taxon>
        <taxon>Actinomycetota</taxon>
        <taxon>Actinomycetes</taxon>
        <taxon>Micrococcales</taxon>
        <taxon>Intrasporangiaceae</taxon>
        <taxon>Phycicoccus</taxon>
    </lineage>
</organism>
<dbReference type="InterPro" id="IPR051158">
    <property type="entry name" value="Metallophosphoesterase_sf"/>
</dbReference>
<feature type="transmembrane region" description="Helical" evidence="3">
    <location>
        <begin position="120"/>
        <end position="138"/>
    </location>
</feature>
<sequence>MTLFALVALLVIGAFLVVVWHRLAIAPQWGRRWPAVVVALVLAALAAAVPAGFDVWGGRWTPAQMRPIVWTGQAFLATCLYLFLGLVAVWLVAVGIWLVRWRHDHGRLARRRLNRVASPLVALVAVGLTAYGAVAAAHPTATAYELSSPQLPQQFDGTRVALITDLHAGAVRSADFTRRVVDLVNAQRPDLVVIAGDLVDGTAERYGPEIAPLADLRAPLGVYATTGNHEMYRDTANWVRAFEATGITVLKNQSVPLTRDGATITLAGVHDWSGQGAFLPDYDAALAGVDPGGFTLLSAHQPRQAFAVGGRGVDLQLSGHTHGGQLWPIRYLVPLQQPMVDGKAVVGDTPVITSRGAGAWGPAVRVGADPEVPIITLRRS</sequence>
<name>A0A2N3YG12_9MICO</name>
<dbReference type="Pfam" id="PF00149">
    <property type="entry name" value="Metallophos"/>
    <property type="match status" value="1"/>
</dbReference>
<feature type="domain" description="Calcineurin-like phosphoesterase" evidence="4">
    <location>
        <begin position="159"/>
        <end position="323"/>
    </location>
</feature>
<dbReference type="PANTHER" id="PTHR31302">
    <property type="entry name" value="TRANSMEMBRANE PROTEIN WITH METALLOPHOSPHOESTERASE DOMAIN-RELATED"/>
    <property type="match status" value="1"/>
</dbReference>
<evidence type="ECO:0000313" key="5">
    <source>
        <dbReference type="EMBL" id="PKW25785.1"/>
    </source>
</evidence>
<dbReference type="InterPro" id="IPR004843">
    <property type="entry name" value="Calcineurin-like_PHP"/>
</dbReference>
<keyword evidence="3" id="KW-0472">Membrane</keyword>
<feature type="transmembrane region" description="Helical" evidence="3">
    <location>
        <begin position="6"/>
        <end position="23"/>
    </location>
</feature>